<evidence type="ECO:0000259" key="3">
    <source>
        <dbReference type="Pfam" id="PF03703"/>
    </source>
</evidence>
<feature type="transmembrane region" description="Helical" evidence="2">
    <location>
        <begin position="12"/>
        <end position="29"/>
    </location>
</feature>
<feature type="transmembrane region" description="Helical" evidence="2">
    <location>
        <begin position="191"/>
        <end position="212"/>
    </location>
</feature>
<feature type="domain" description="YdbS-like PH" evidence="3">
    <location>
        <begin position="60"/>
        <end position="136"/>
    </location>
</feature>
<comment type="caution">
    <text evidence="4">The sequence shown here is derived from an EMBL/GenBank/DDBJ whole genome shotgun (WGS) entry which is preliminary data.</text>
</comment>
<protein>
    <submittedName>
        <fullName evidence="4">PH domain-containing protein</fullName>
    </submittedName>
</protein>
<feature type="transmembrane region" description="Helical" evidence="2">
    <location>
        <begin position="41"/>
        <end position="62"/>
    </location>
</feature>
<name>A0A941ATF8_9BACI</name>
<feature type="transmembrane region" description="Helical" evidence="2">
    <location>
        <begin position="365"/>
        <end position="385"/>
    </location>
</feature>
<dbReference type="AlphaFoldDB" id="A0A941ATF8"/>
<dbReference type="EMBL" id="JAGKSQ010000004">
    <property type="protein sequence ID" value="MBP3951614.1"/>
    <property type="molecule type" value="Genomic_DNA"/>
</dbReference>
<gene>
    <name evidence="4" type="ORF">J7W16_10740</name>
</gene>
<organism evidence="4 5">
    <name type="scientific">Halalkalibacter suaedae</name>
    <dbReference type="NCBI Taxonomy" id="2822140"/>
    <lineage>
        <taxon>Bacteria</taxon>
        <taxon>Bacillati</taxon>
        <taxon>Bacillota</taxon>
        <taxon>Bacilli</taxon>
        <taxon>Bacillales</taxon>
        <taxon>Bacillaceae</taxon>
        <taxon>Halalkalibacter</taxon>
    </lineage>
</organism>
<feature type="region of interest" description="Disordered" evidence="1">
    <location>
        <begin position="146"/>
        <end position="177"/>
    </location>
</feature>
<dbReference type="Proteomes" id="UP000678228">
    <property type="component" value="Unassembled WGS sequence"/>
</dbReference>
<feature type="transmembrane region" description="Helical" evidence="2">
    <location>
        <begin position="397"/>
        <end position="414"/>
    </location>
</feature>
<accession>A0A941ATF8</accession>
<evidence type="ECO:0000313" key="4">
    <source>
        <dbReference type="EMBL" id="MBP3951614.1"/>
    </source>
</evidence>
<feature type="domain" description="YdbS-like PH" evidence="3">
    <location>
        <begin position="265"/>
        <end position="346"/>
    </location>
</feature>
<dbReference type="PIRSF" id="PIRSF026631">
    <property type="entry name" value="UCP026631"/>
    <property type="match status" value="1"/>
</dbReference>
<keyword evidence="2" id="KW-1133">Transmembrane helix</keyword>
<feature type="transmembrane region" description="Helical" evidence="2">
    <location>
        <begin position="232"/>
        <end position="256"/>
    </location>
</feature>
<keyword evidence="2" id="KW-0472">Membrane</keyword>
<keyword evidence="2" id="KW-0812">Transmembrane</keyword>
<dbReference type="RefSeq" id="WP_210597314.1">
    <property type="nucleotide sequence ID" value="NZ_JAGKSQ010000004.1"/>
</dbReference>
<evidence type="ECO:0000256" key="2">
    <source>
        <dbReference type="SAM" id="Phobius"/>
    </source>
</evidence>
<dbReference type="PANTHER" id="PTHR34473">
    <property type="entry name" value="UPF0699 TRANSMEMBRANE PROTEIN YDBS"/>
    <property type="match status" value="1"/>
</dbReference>
<proteinExistence type="predicted"/>
<dbReference type="InterPro" id="IPR005182">
    <property type="entry name" value="YdbS-like_PH"/>
</dbReference>
<feature type="domain" description="YdbS-like PH" evidence="3">
    <location>
        <begin position="416"/>
        <end position="495"/>
    </location>
</feature>
<dbReference type="Pfam" id="PF03703">
    <property type="entry name" value="bPH_2"/>
    <property type="match status" value="3"/>
</dbReference>
<dbReference type="PANTHER" id="PTHR34473:SF2">
    <property type="entry name" value="UPF0699 TRANSMEMBRANE PROTEIN YDBT"/>
    <property type="match status" value="1"/>
</dbReference>
<evidence type="ECO:0000256" key="1">
    <source>
        <dbReference type="SAM" id="MobiDB-lite"/>
    </source>
</evidence>
<evidence type="ECO:0000313" key="5">
    <source>
        <dbReference type="Proteomes" id="UP000678228"/>
    </source>
</evidence>
<reference evidence="4" key="1">
    <citation type="submission" date="2021-03" db="EMBL/GenBank/DDBJ databases">
        <title>Bacillus suaedae sp. nov., isolated from Suaeda aralocaspica.</title>
        <authorList>
            <person name="Lei R.F.R."/>
        </authorList>
    </citation>
    <scope>NUCLEOTIDE SEQUENCE</scope>
    <source>
        <strain evidence="4">YZJH907-2</strain>
    </source>
</reference>
<dbReference type="InterPro" id="IPR014529">
    <property type="entry name" value="UCP026631"/>
</dbReference>
<sequence length="508" mass="59275">MRYHPLIMVFRLYNLVKGSLFFAFILFVVNRNSESWFFEYGRYAFLIVIIWRLLLIIVSWFAETYDLEDNTFHIRKGVFVKRTNMIPFSRIQNVTRKTSFFHKLMGLTSVTFETAMDGKDDSVHFEVLTKKDADNLIGLVKPGKQGLTQKENESDPSMAFENEEEAPVEVEKERQPETNRTIHFTPKRKDLWKASFTSLSFLAIIPIVFAALDYIEPFFAETNQVEGYYEVMLASIWLLVAVIVLVLIIAVGFGVIRTFVRYGKYEISSDETHVYINRGVLEESYFAIEKKKVQGLEIQQTFMKRLFGLAEVKLISSASTISSGEVNVNSLYPFLPMDQAFELINEILPNYQLEVKLERLPKNSLWVKLLRPSWFWIIATIALTYFKPEPFQIEQAWWIASIILVFVIVLQRILDYIHTKYGVTEDQVQWWHGGLTSRMFITKRKNVIEMTYSQSRLQTFFNVASITTINRATPVHVEEIKDIPVPYAMNIKAWYSNRHEDVQLIGKE</sequence>
<keyword evidence="5" id="KW-1185">Reference proteome</keyword>